<name>A0ABN7URE2_GIGMA</name>
<dbReference type="EMBL" id="CAJVQB010005330">
    <property type="protein sequence ID" value="CAG8658904.1"/>
    <property type="molecule type" value="Genomic_DNA"/>
</dbReference>
<evidence type="ECO:0000313" key="2">
    <source>
        <dbReference type="EMBL" id="CAG8658904.1"/>
    </source>
</evidence>
<evidence type="ECO:0000256" key="1">
    <source>
        <dbReference type="SAM" id="MobiDB-lite"/>
    </source>
</evidence>
<sequence>MRKKGAGSARIDSLTKFSSPSSSKSKAEINDLSKKLLTKYLEQEKEFQQSQKALSISKAKILSLETKIREVEYKLEEPFFLLKPKKKFG</sequence>
<comment type="caution">
    <text evidence="2">The sequence shown here is derived from an EMBL/GenBank/DDBJ whole genome shotgun (WGS) entry which is preliminary data.</text>
</comment>
<reference evidence="2 3" key="1">
    <citation type="submission" date="2021-06" db="EMBL/GenBank/DDBJ databases">
        <authorList>
            <person name="Kallberg Y."/>
            <person name="Tangrot J."/>
            <person name="Rosling A."/>
        </authorList>
    </citation>
    <scope>NUCLEOTIDE SEQUENCE [LARGE SCALE GENOMIC DNA]</scope>
    <source>
        <strain evidence="2 3">120-4 pot B 10/14</strain>
    </source>
</reference>
<organism evidence="2 3">
    <name type="scientific">Gigaspora margarita</name>
    <dbReference type="NCBI Taxonomy" id="4874"/>
    <lineage>
        <taxon>Eukaryota</taxon>
        <taxon>Fungi</taxon>
        <taxon>Fungi incertae sedis</taxon>
        <taxon>Mucoromycota</taxon>
        <taxon>Glomeromycotina</taxon>
        <taxon>Glomeromycetes</taxon>
        <taxon>Diversisporales</taxon>
        <taxon>Gigasporaceae</taxon>
        <taxon>Gigaspora</taxon>
    </lineage>
</organism>
<feature type="compositionally biased region" description="Low complexity" evidence="1">
    <location>
        <begin position="14"/>
        <end position="24"/>
    </location>
</feature>
<feature type="region of interest" description="Disordered" evidence="1">
    <location>
        <begin position="1"/>
        <end position="28"/>
    </location>
</feature>
<accession>A0ABN7URE2</accession>
<gene>
    <name evidence="2" type="ORF">GMARGA_LOCUS9773</name>
</gene>
<dbReference type="Proteomes" id="UP000789901">
    <property type="component" value="Unassembled WGS sequence"/>
</dbReference>
<proteinExistence type="predicted"/>
<protein>
    <submittedName>
        <fullName evidence="2">10073_t:CDS:1</fullName>
    </submittedName>
</protein>
<keyword evidence="3" id="KW-1185">Reference proteome</keyword>
<evidence type="ECO:0000313" key="3">
    <source>
        <dbReference type="Proteomes" id="UP000789901"/>
    </source>
</evidence>